<gene>
    <name evidence="1" type="ORF">M983_2861</name>
</gene>
<name>A0A198FD65_9GAMM</name>
<reference evidence="1 2" key="1">
    <citation type="submission" date="2016-04" db="EMBL/GenBank/DDBJ databases">
        <title>ATOL: Assembling a taxonomically balanced genome-scale reconstruction of the evolutionary history of the Enterobacteriaceae.</title>
        <authorList>
            <person name="Plunkett G.III."/>
            <person name="Neeno-Eckwall E.C."/>
            <person name="Glasner J.D."/>
            <person name="Perna N.T."/>
        </authorList>
    </citation>
    <scope>NUCLEOTIDE SEQUENCE [LARGE SCALE GENOMIC DNA]</scope>
    <source>
        <strain evidence="1 2">ATCC 19692</strain>
    </source>
</reference>
<protein>
    <recommendedName>
        <fullName evidence="3">Lipoprotein</fullName>
    </recommendedName>
</protein>
<dbReference type="AlphaFoldDB" id="A0A198FD65"/>
<dbReference type="OrthoDB" id="7062105at2"/>
<evidence type="ECO:0000313" key="2">
    <source>
        <dbReference type="Proteomes" id="UP000094023"/>
    </source>
</evidence>
<organism evidence="1 2">
    <name type="scientific">Proteus myxofaciens ATCC 19692</name>
    <dbReference type="NCBI Taxonomy" id="1354337"/>
    <lineage>
        <taxon>Bacteria</taxon>
        <taxon>Pseudomonadati</taxon>
        <taxon>Pseudomonadota</taxon>
        <taxon>Gammaproteobacteria</taxon>
        <taxon>Enterobacterales</taxon>
        <taxon>Morganellaceae</taxon>
        <taxon>Proteus</taxon>
    </lineage>
</organism>
<dbReference type="Proteomes" id="UP000094023">
    <property type="component" value="Unassembled WGS sequence"/>
</dbReference>
<evidence type="ECO:0000313" key="1">
    <source>
        <dbReference type="EMBL" id="OAT22812.1"/>
    </source>
</evidence>
<evidence type="ECO:0008006" key="3">
    <source>
        <dbReference type="Google" id="ProtNLM"/>
    </source>
</evidence>
<proteinExistence type="predicted"/>
<sequence length="177" mass="19912">MKKIMITALLALFLSGCDNNPPAPYGFKWGQTKESVKVLNLKDTDCNAGHSCTFKETPDGHNAAILFATFHDKLGLFYIIYAENFDQKATTREQAFELYEQAGNKLQKVYGPPVNKTHTIKDESDFFNCLGSQDCGDVNMNFDKDGYKVNLRMNVSNQGKTYLTYTFKSPVYSASLK</sequence>
<dbReference type="PROSITE" id="PS51257">
    <property type="entry name" value="PROKAR_LIPOPROTEIN"/>
    <property type="match status" value="1"/>
</dbReference>
<dbReference type="STRING" id="1354337.M983_2861"/>
<accession>A0A198FD65</accession>
<comment type="caution">
    <text evidence="1">The sequence shown here is derived from an EMBL/GenBank/DDBJ whole genome shotgun (WGS) entry which is preliminary data.</text>
</comment>
<keyword evidence="2" id="KW-1185">Reference proteome</keyword>
<dbReference type="EMBL" id="LXEN01000146">
    <property type="protein sequence ID" value="OAT22812.1"/>
    <property type="molecule type" value="Genomic_DNA"/>
</dbReference>
<dbReference type="RefSeq" id="WP_066752459.1">
    <property type="nucleotide sequence ID" value="NZ_LXEN01000146.1"/>
</dbReference>